<dbReference type="GO" id="GO:1902201">
    <property type="term" value="P:negative regulation of bacterial-type flagellum-dependent cell motility"/>
    <property type="evidence" value="ECO:0007669"/>
    <property type="project" value="TreeGrafter"/>
</dbReference>
<dbReference type="RefSeq" id="WP_179514534.1">
    <property type="nucleotide sequence ID" value="NZ_JANFAV010000028.1"/>
</dbReference>
<gene>
    <name evidence="3" type="ORF">NEE01_23135</name>
</gene>
<dbReference type="InterPro" id="IPR029787">
    <property type="entry name" value="Nucleotide_cyclase"/>
</dbReference>
<dbReference type="SMART" id="SM00267">
    <property type="entry name" value="GGDEF"/>
    <property type="match status" value="1"/>
</dbReference>
<dbReference type="SUPFAM" id="SSF55073">
    <property type="entry name" value="Nucleotide cyclase"/>
    <property type="match status" value="1"/>
</dbReference>
<dbReference type="Proteomes" id="UP001165565">
    <property type="component" value="Unassembled WGS sequence"/>
</dbReference>
<protein>
    <recommendedName>
        <fullName evidence="1">diguanylate cyclase</fullName>
        <ecNumber evidence="1">2.7.7.65</ecNumber>
    </recommendedName>
</protein>
<dbReference type="InterPro" id="IPR050469">
    <property type="entry name" value="Diguanylate_Cyclase"/>
</dbReference>
<evidence type="ECO:0000256" key="1">
    <source>
        <dbReference type="ARBA" id="ARBA00012528"/>
    </source>
</evidence>
<organism evidence="3 4">
    <name type="scientific">Sphingomonas lycopersici</name>
    <dbReference type="NCBI Taxonomy" id="2951807"/>
    <lineage>
        <taxon>Bacteria</taxon>
        <taxon>Pseudomonadati</taxon>
        <taxon>Pseudomonadota</taxon>
        <taxon>Alphaproteobacteria</taxon>
        <taxon>Sphingomonadales</taxon>
        <taxon>Sphingomonadaceae</taxon>
        <taxon>Sphingomonas</taxon>
    </lineage>
</organism>
<dbReference type="GO" id="GO:0043709">
    <property type="term" value="P:cell adhesion involved in single-species biofilm formation"/>
    <property type="evidence" value="ECO:0007669"/>
    <property type="project" value="TreeGrafter"/>
</dbReference>
<dbReference type="EC" id="2.7.7.65" evidence="1"/>
<dbReference type="CDD" id="cd01949">
    <property type="entry name" value="GGDEF"/>
    <property type="match status" value="1"/>
</dbReference>
<dbReference type="AlphaFoldDB" id="A0AA42CSW1"/>
<keyword evidence="4" id="KW-1185">Reference proteome</keyword>
<dbReference type="InterPro" id="IPR000160">
    <property type="entry name" value="GGDEF_dom"/>
</dbReference>
<evidence type="ECO:0000259" key="2">
    <source>
        <dbReference type="PROSITE" id="PS50887"/>
    </source>
</evidence>
<dbReference type="NCBIfam" id="TIGR00254">
    <property type="entry name" value="GGDEF"/>
    <property type="match status" value="1"/>
</dbReference>
<dbReference type="PANTHER" id="PTHR45138:SF24">
    <property type="entry name" value="DIGUANYLATE CYCLASE DGCC-RELATED"/>
    <property type="match status" value="1"/>
</dbReference>
<evidence type="ECO:0000313" key="3">
    <source>
        <dbReference type="EMBL" id="MCW6537679.1"/>
    </source>
</evidence>
<dbReference type="InterPro" id="IPR043128">
    <property type="entry name" value="Rev_trsase/Diguanyl_cyclase"/>
</dbReference>
<feature type="domain" description="GGDEF" evidence="2">
    <location>
        <begin position="187"/>
        <end position="320"/>
    </location>
</feature>
<dbReference type="GO" id="GO:0052621">
    <property type="term" value="F:diguanylate cyclase activity"/>
    <property type="evidence" value="ECO:0007669"/>
    <property type="project" value="UniProtKB-EC"/>
</dbReference>
<accession>A0AA42CSW1</accession>
<dbReference type="Pfam" id="PF00990">
    <property type="entry name" value="GGDEF"/>
    <property type="match status" value="1"/>
</dbReference>
<name>A0AA42CSW1_9SPHN</name>
<proteinExistence type="predicted"/>
<dbReference type="GO" id="GO:0005886">
    <property type="term" value="C:plasma membrane"/>
    <property type="evidence" value="ECO:0007669"/>
    <property type="project" value="TreeGrafter"/>
</dbReference>
<dbReference type="Gene3D" id="3.30.70.270">
    <property type="match status" value="1"/>
</dbReference>
<sequence length="332" mass="35465">MPIEKQATGPKILRFLDDHRLQHSPANYAFVHRVLIEQDAVLKAEVERIVDGGFRIGPDEVARLAGETPAEPAPEHQGTSQLDRLTLRVLDIIGDAASATGDLNRDLVSAAASLVGAAESSIRSVVSAMIERTTLAEASLADATRQAQSLRAELNALRTDASRDRLTGLLNRAGVEERLTTAIASPKGCAIALIDIDHFKRVNDGHGHAVGDRLLRTVATELADSCQPHTVARWEGGAFLILMEDMTARDASAIIDTARARLASRRLKVRESDAPLGTITFSAGISSSRGRAVPALIASAEALLDRAKNGGRNRTEIEPPLVEILSPPSGRV</sequence>
<dbReference type="EMBL" id="JANFAV010000028">
    <property type="protein sequence ID" value="MCW6537679.1"/>
    <property type="molecule type" value="Genomic_DNA"/>
</dbReference>
<reference evidence="3" key="1">
    <citation type="submission" date="2022-06" db="EMBL/GenBank/DDBJ databases">
        <title>Sphingomonas sp. nov. isolated from rhizosphere soil of tomato.</title>
        <authorList>
            <person name="Dong H."/>
            <person name="Gao R."/>
        </authorList>
    </citation>
    <scope>NUCLEOTIDE SEQUENCE</scope>
    <source>
        <strain evidence="3">MMSM24</strain>
    </source>
</reference>
<comment type="caution">
    <text evidence="3">The sequence shown here is derived from an EMBL/GenBank/DDBJ whole genome shotgun (WGS) entry which is preliminary data.</text>
</comment>
<evidence type="ECO:0000313" key="4">
    <source>
        <dbReference type="Proteomes" id="UP001165565"/>
    </source>
</evidence>
<dbReference type="PROSITE" id="PS50887">
    <property type="entry name" value="GGDEF"/>
    <property type="match status" value="1"/>
</dbReference>
<dbReference type="PANTHER" id="PTHR45138">
    <property type="entry name" value="REGULATORY COMPONENTS OF SENSORY TRANSDUCTION SYSTEM"/>
    <property type="match status" value="1"/>
</dbReference>